<evidence type="ECO:0000313" key="12">
    <source>
        <dbReference type="Proteomes" id="UP000000707"/>
    </source>
</evidence>
<feature type="region of interest" description="Disordered" evidence="7">
    <location>
        <begin position="21"/>
        <end position="44"/>
    </location>
</feature>
<evidence type="ECO:0000313" key="11">
    <source>
        <dbReference type="EMBL" id="EGV61753.1"/>
    </source>
</evidence>
<dbReference type="InterPro" id="IPR002469">
    <property type="entry name" value="Peptidase_S9B_N"/>
</dbReference>
<dbReference type="Pfam" id="PF00326">
    <property type="entry name" value="Peptidase_S9"/>
    <property type="match status" value="1"/>
</dbReference>
<dbReference type="InterPro" id="IPR001375">
    <property type="entry name" value="Peptidase_S9_cat"/>
</dbReference>
<dbReference type="GO" id="GO:0004177">
    <property type="term" value="F:aminopeptidase activity"/>
    <property type="evidence" value="ECO:0007669"/>
    <property type="project" value="UniProtKB-KW"/>
</dbReference>
<keyword evidence="2" id="KW-0031">Aminopeptidase</keyword>
<dbReference type="PANTHER" id="PTHR11731:SF160">
    <property type="entry name" value="DIPEPTIDYL AMINOPEPTIDASE A"/>
    <property type="match status" value="1"/>
</dbReference>
<dbReference type="STRING" id="590646.G3B8K3"/>
<dbReference type="SUPFAM" id="SSF53474">
    <property type="entry name" value="alpha/beta-Hydrolases"/>
    <property type="match status" value="1"/>
</dbReference>
<evidence type="ECO:0000256" key="8">
    <source>
        <dbReference type="SAM" id="Phobius"/>
    </source>
</evidence>
<evidence type="ECO:0000256" key="6">
    <source>
        <dbReference type="ARBA" id="ARBA00023180"/>
    </source>
</evidence>
<dbReference type="Proteomes" id="UP000000707">
    <property type="component" value="Unassembled WGS sequence"/>
</dbReference>
<dbReference type="GO" id="GO:0008236">
    <property type="term" value="F:serine-type peptidase activity"/>
    <property type="evidence" value="ECO:0007669"/>
    <property type="project" value="UniProtKB-KW"/>
</dbReference>
<feature type="domain" description="Dipeptidylpeptidase IV N-terminal" evidence="10">
    <location>
        <begin position="228"/>
        <end position="601"/>
    </location>
</feature>
<keyword evidence="5" id="KW-0720">Serine protease</keyword>
<gene>
    <name evidence="11" type="ORF">CANTEDRAFT_124841</name>
</gene>
<dbReference type="GO" id="GO:0006508">
    <property type="term" value="P:proteolysis"/>
    <property type="evidence" value="ECO:0007669"/>
    <property type="project" value="UniProtKB-KW"/>
</dbReference>
<dbReference type="FunFam" id="3.40.50.1820:FF:000003">
    <property type="entry name" value="Dipeptidyl peptidase 4"/>
    <property type="match status" value="1"/>
</dbReference>
<accession>G3B8K3</accession>
<keyword evidence="12" id="KW-1185">Reference proteome</keyword>
<keyword evidence="6" id="KW-0325">Glycoprotein</keyword>
<keyword evidence="3" id="KW-0645">Protease</keyword>
<dbReference type="OrthoDB" id="16520at2759"/>
<dbReference type="InterPro" id="IPR029058">
    <property type="entry name" value="AB_hydrolase_fold"/>
</dbReference>
<dbReference type="Pfam" id="PF00930">
    <property type="entry name" value="DPPIV_N"/>
    <property type="match status" value="1"/>
</dbReference>
<dbReference type="GO" id="GO:0008239">
    <property type="term" value="F:dipeptidyl-peptidase activity"/>
    <property type="evidence" value="ECO:0007669"/>
    <property type="project" value="TreeGrafter"/>
</dbReference>
<dbReference type="HOGENOM" id="CLU_006105_0_1_1"/>
<dbReference type="KEGG" id="cten:18249059"/>
<keyword evidence="8" id="KW-0472">Membrane</keyword>
<dbReference type="AlphaFoldDB" id="G3B8K3"/>
<comment type="similarity">
    <text evidence="1">Belongs to the peptidase S9B family.</text>
</comment>
<dbReference type="GeneID" id="18249059"/>
<dbReference type="eggNOG" id="KOG2100">
    <property type="taxonomic scope" value="Eukaryota"/>
</dbReference>
<sequence>MTRNPPVEEYEMTDNLLSADISGSASVDTPTGPEAESDSDQDSVTSTIFDQLASTSDETDFHNDEVFQTVLQQYKGVTKSPKMCLIISGIGFLVWVVSLIVYANVSVSDITSKWKWQTTVQMSGFNVTLSPYSPQRKNLTMTSMRNGDVLPTFKYVRWLNRDQYPTSKSGAGYFMTRGPKGSYVLQNQKTAETDMFIENIQFAYENNFFYVEDVILNPARPINDPSAYHVLVTDSVRQWRHSSFALYWLYRPATDEYIPIQPANLVQSRSLIKLHFVEFSPDGQKVLFGVNHDLYVYTLETKEITTITNDGSPDIFNGKPDWVYEEEILSSDRSVWWSPDSENIVYSCINNTGVFEYEIDYYVKDANDIGMTYSLESEHKLNGVSQYPIKKNYKYPKPGTTNPVLGLKNFNFKSQKHTILKPRSQWSDFILYDASWIDNDHFLVKISDRTSSIQSKQVLTISTNKFKEIDEVDAAIGFGGWYDKYSTIVPVNGGYLDKIVHKNRTHLAFYETPLARAPRMLTSSSTWDVLDSAPVVYNANEQQVYTLANIKGSMDVHLIGVTLDSKVEFVLGNDKEGKYSFTSDRDGQYILLEYGGPEIPYQKIISTGDLNVHDNMNDYLSEVKMVSFYDDTKKAVDSYNLPTKVFRTIQVNHVPINVLEILPPNFNPKRKYPLLVNAYGGPGSQSVTKNYEVGFEEVVSCQLDAIVLKIDPRGTDGYGWETKTYGLKHIGHWEPKDIITLTSEYIHKNKLAIDKEAVAIWGWSYGGFTTLKTLETDKGKTFKYGMAVAPVTNFLFYNSFYTERYMKSPKDNQNYLTESLISDYSAFKSLNRFLIMHGTADDNVHIQNSLWLLDKFNSNGTENYDVHFFTDNDHGISFHNSDVIVYDKLFHWVQDAFSGKFIDFV</sequence>
<dbReference type="PANTHER" id="PTHR11731">
    <property type="entry name" value="PROTEASE FAMILY S9B,C DIPEPTIDYL-PEPTIDASE IV-RELATED"/>
    <property type="match status" value="1"/>
</dbReference>
<name>G3B8K3_CANTC</name>
<dbReference type="Gene3D" id="3.40.50.1820">
    <property type="entry name" value="alpha/beta hydrolase"/>
    <property type="match status" value="1"/>
</dbReference>
<evidence type="ECO:0000256" key="1">
    <source>
        <dbReference type="ARBA" id="ARBA00006150"/>
    </source>
</evidence>
<reference evidence="11 12" key="1">
    <citation type="journal article" date="2011" name="Proc. Natl. Acad. Sci. U.S.A.">
        <title>Comparative genomics of xylose-fermenting fungi for enhanced biofuel production.</title>
        <authorList>
            <person name="Wohlbach D.J."/>
            <person name="Kuo A."/>
            <person name="Sato T.K."/>
            <person name="Potts K.M."/>
            <person name="Salamov A.A."/>
            <person name="LaButti K.M."/>
            <person name="Sun H."/>
            <person name="Clum A."/>
            <person name="Pangilinan J.L."/>
            <person name="Lindquist E.A."/>
            <person name="Lucas S."/>
            <person name="Lapidus A."/>
            <person name="Jin M."/>
            <person name="Gunawan C."/>
            <person name="Balan V."/>
            <person name="Dale B.E."/>
            <person name="Jeffries T.W."/>
            <person name="Zinkel R."/>
            <person name="Barry K.W."/>
            <person name="Grigoriev I.V."/>
            <person name="Gasch A.P."/>
        </authorList>
    </citation>
    <scope>NUCLEOTIDE SEQUENCE [LARGE SCALE GENOMIC DNA]</scope>
    <source>
        <strain evidence="12">ATCC 10573 / BCRC 21748 / CBS 615 / JCM 9827 / NBRC 10315 / NRRL Y-1498 / VKM Y-70</strain>
    </source>
</reference>
<evidence type="ECO:0000256" key="3">
    <source>
        <dbReference type="ARBA" id="ARBA00022670"/>
    </source>
</evidence>
<organism evidence="12">
    <name type="scientific">Candida tenuis (strain ATCC 10573 / BCRC 21748 / CBS 615 / JCM 9827 / NBRC 10315 / NRRL Y-1498 / VKM Y-70)</name>
    <name type="common">Yeast</name>
    <name type="synonym">Yamadazyma tenuis</name>
    <dbReference type="NCBI Taxonomy" id="590646"/>
    <lineage>
        <taxon>Eukaryota</taxon>
        <taxon>Fungi</taxon>
        <taxon>Dikarya</taxon>
        <taxon>Ascomycota</taxon>
        <taxon>Saccharomycotina</taxon>
        <taxon>Pichiomycetes</taxon>
        <taxon>Debaryomycetaceae</taxon>
        <taxon>Yamadazyma</taxon>
    </lineage>
</organism>
<protein>
    <recommendedName>
        <fullName evidence="13">Dipeptidyl aminopeptidase</fullName>
    </recommendedName>
</protein>
<dbReference type="SUPFAM" id="SSF82171">
    <property type="entry name" value="DPP6 N-terminal domain-like"/>
    <property type="match status" value="1"/>
</dbReference>
<dbReference type="MEROPS" id="S09.005"/>
<evidence type="ECO:0000256" key="7">
    <source>
        <dbReference type="SAM" id="MobiDB-lite"/>
    </source>
</evidence>
<feature type="domain" description="Peptidase S9 prolyl oligopeptidase catalytic" evidence="9">
    <location>
        <begin position="696"/>
        <end position="898"/>
    </location>
</feature>
<dbReference type="GO" id="GO:0005886">
    <property type="term" value="C:plasma membrane"/>
    <property type="evidence" value="ECO:0007669"/>
    <property type="project" value="TreeGrafter"/>
</dbReference>
<evidence type="ECO:0000259" key="10">
    <source>
        <dbReference type="Pfam" id="PF00930"/>
    </source>
</evidence>
<keyword evidence="8" id="KW-1133">Transmembrane helix</keyword>
<evidence type="ECO:0000259" key="9">
    <source>
        <dbReference type="Pfam" id="PF00326"/>
    </source>
</evidence>
<evidence type="ECO:0000256" key="4">
    <source>
        <dbReference type="ARBA" id="ARBA00022801"/>
    </source>
</evidence>
<dbReference type="Gene3D" id="2.140.10.30">
    <property type="entry name" value="Dipeptidylpeptidase IV, N-terminal domain"/>
    <property type="match status" value="1"/>
</dbReference>
<proteinExistence type="inferred from homology"/>
<dbReference type="EMBL" id="GL996527">
    <property type="protein sequence ID" value="EGV61753.1"/>
    <property type="molecule type" value="Genomic_DNA"/>
</dbReference>
<evidence type="ECO:0008006" key="13">
    <source>
        <dbReference type="Google" id="ProtNLM"/>
    </source>
</evidence>
<evidence type="ECO:0000256" key="2">
    <source>
        <dbReference type="ARBA" id="ARBA00022438"/>
    </source>
</evidence>
<dbReference type="InterPro" id="IPR050278">
    <property type="entry name" value="Serine_Prot_S9B/DPPIV"/>
</dbReference>
<keyword evidence="4" id="KW-0378">Hydrolase</keyword>
<feature type="transmembrane region" description="Helical" evidence="8">
    <location>
        <begin position="83"/>
        <end position="103"/>
    </location>
</feature>
<evidence type="ECO:0000256" key="5">
    <source>
        <dbReference type="ARBA" id="ARBA00022825"/>
    </source>
</evidence>
<keyword evidence="8" id="KW-0812">Transmembrane</keyword>